<evidence type="ECO:0000313" key="3">
    <source>
        <dbReference type="Proteomes" id="UP001144297"/>
    </source>
</evidence>
<keyword evidence="1" id="KW-0175">Coiled coil</keyword>
<evidence type="ECO:0000313" key="2">
    <source>
        <dbReference type="EMBL" id="GLI52675.1"/>
    </source>
</evidence>
<evidence type="ECO:0000256" key="1">
    <source>
        <dbReference type="SAM" id="Coils"/>
    </source>
</evidence>
<keyword evidence="3" id="KW-1185">Reference proteome</keyword>
<sequence>MRSKALVRFYTILKLLDTVNQAVGKTFIQKALYIIKEGFSLDLDYQFRLYYYGPYSDKISGDIDTLESGGLLRVEHDNSTGYQISITSQGKNFIKNFETEIENIEEINEKINKVLKLSENKTAREMELLGTTLYFLKFTKDERKLLNSVKMTKPHFTDIEIQNAIQKIKSTTLN</sequence>
<dbReference type="Proteomes" id="UP001144297">
    <property type="component" value="Unassembled WGS sequence"/>
</dbReference>
<dbReference type="EMBL" id="BSDX01000001">
    <property type="protein sequence ID" value="GLI52675.1"/>
    <property type="molecule type" value="Genomic_DNA"/>
</dbReference>
<dbReference type="AlphaFoldDB" id="A0A9W6GEJ1"/>
<accession>A0A9W6GEJ1</accession>
<gene>
    <name evidence="2" type="ORF">TISLANDTSLP1_03680</name>
</gene>
<protein>
    <recommendedName>
        <fullName evidence="4">Antitoxin SocA-like Panacea domain-containing protein</fullName>
    </recommendedName>
</protein>
<comment type="caution">
    <text evidence="2">The sequence shown here is derived from an EMBL/GenBank/DDBJ whole genome shotgun (WGS) entry which is preliminary data.</text>
</comment>
<reference evidence="2" key="1">
    <citation type="submission" date="2022-12" db="EMBL/GenBank/DDBJ databases">
        <title>Reference genome sequencing for broad-spectrum identification of bacterial and archaeal isolates by mass spectrometry.</title>
        <authorList>
            <person name="Sekiguchi Y."/>
            <person name="Tourlousse D.M."/>
        </authorList>
    </citation>
    <scope>NUCLEOTIDE SEQUENCE</scope>
    <source>
        <strain evidence="2">TSL-P1</strain>
    </source>
</reference>
<proteinExistence type="predicted"/>
<evidence type="ECO:0008006" key="4">
    <source>
        <dbReference type="Google" id="ProtNLM"/>
    </source>
</evidence>
<feature type="coiled-coil region" evidence="1">
    <location>
        <begin position="94"/>
        <end position="121"/>
    </location>
</feature>
<organism evidence="2 3">
    <name type="scientific">Thermodesulfovibrio yellowstonii</name>
    <dbReference type="NCBI Taxonomy" id="28262"/>
    <lineage>
        <taxon>Bacteria</taxon>
        <taxon>Pseudomonadati</taxon>
        <taxon>Nitrospirota</taxon>
        <taxon>Thermodesulfovibrionia</taxon>
        <taxon>Thermodesulfovibrionales</taxon>
        <taxon>Thermodesulfovibrionaceae</taxon>
        <taxon>Thermodesulfovibrio</taxon>
    </lineage>
</organism>
<name>A0A9W6GEJ1_9BACT</name>